<reference evidence="7 8" key="1">
    <citation type="submission" date="2021-07" db="EMBL/GenBank/DDBJ databases">
        <title>Novel Helicobacter sp. Isolated from a cat.</title>
        <authorList>
            <person name="Rimbara E."/>
            <person name="Suzuki M."/>
        </authorList>
    </citation>
    <scope>NUCLEOTIDE SEQUENCE [LARGE SCALE GENOMIC DNA]</scope>
    <source>
        <strain evidence="8">NHP19-012</strain>
    </source>
</reference>
<evidence type="ECO:0000259" key="6">
    <source>
        <dbReference type="Pfam" id="PF00892"/>
    </source>
</evidence>
<evidence type="ECO:0000256" key="4">
    <source>
        <dbReference type="ARBA" id="ARBA00023136"/>
    </source>
</evidence>
<dbReference type="PANTHER" id="PTHR22911">
    <property type="entry name" value="ACYL-MALONYL CONDENSING ENZYME-RELATED"/>
    <property type="match status" value="1"/>
</dbReference>
<evidence type="ECO:0000256" key="5">
    <source>
        <dbReference type="SAM" id="Phobius"/>
    </source>
</evidence>
<feature type="domain" description="EamA" evidence="6">
    <location>
        <begin position="5"/>
        <end position="137"/>
    </location>
</feature>
<gene>
    <name evidence="7" type="ORF">NHP190012_08170</name>
</gene>
<evidence type="ECO:0000256" key="2">
    <source>
        <dbReference type="ARBA" id="ARBA00022692"/>
    </source>
</evidence>
<name>A0ABM7SH36_9HELI</name>
<evidence type="ECO:0000313" key="8">
    <source>
        <dbReference type="Proteomes" id="UP000826146"/>
    </source>
</evidence>
<dbReference type="SUPFAM" id="SSF103481">
    <property type="entry name" value="Multidrug resistance efflux transporter EmrE"/>
    <property type="match status" value="2"/>
</dbReference>
<feature type="transmembrane region" description="Helical" evidence="5">
    <location>
        <begin position="144"/>
        <end position="165"/>
    </location>
</feature>
<dbReference type="Pfam" id="PF00892">
    <property type="entry name" value="EamA"/>
    <property type="match status" value="1"/>
</dbReference>
<feature type="transmembrane region" description="Helical" evidence="5">
    <location>
        <begin position="37"/>
        <end position="57"/>
    </location>
</feature>
<organism evidence="7 8">
    <name type="scientific">Helicobacter gastrofelis</name>
    <dbReference type="NCBI Taxonomy" id="2849642"/>
    <lineage>
        <taxon>Bacteria</taxon>
        <taxon>Pseudomonadati</taxon>
        <taxon>Campylobacterota</taxon>
        <taxon>Epsilonproteobacteria</taxon>
        <taxon>Campylobacterales</taxon>
        <taxon>Helicobacteraceae</taxon>
        <taxon>Helicobacter</taxon>
    </lineage>
</organism>
<evidence type="ECO:0000256" key="3">
    <source>
        <dbReference type="ARBA" id="ARBA00022989"/>
    </source>
</evidence>
<feature type="transmembrane region" description="Helical" evidence="5">
    <location>
        <begin position="272"/>
        <end position="292"/>
    </location>
</feature>
<evidence type="ECO:0000313" key="7">
    <source>
        <dbReference type="EMBL" id="BCZ19175.1"/>
    </source>
</evidence>
<keyword evidence="4 5" id="KW-0472">Membrane</keyword>
<feature type="transmembrane region" description="Helical" evidence="5">
    <location>
        <begin position="121"/>
        <end position="138"/>
    </location>
</feature>
<dbReference type="InterPro" id="IPR000620">
    <property type="entry name" value="EamA_dom"/>
</dbReference>
<feature type="transmembrane region" description="Helical" evidence="5">
    <location>
        <begin position="177"/>
        <end position="200"/>
    </location>
</feature>
<protein>
    <submittedName>
        <fullName evidence="7">Membrane transport protein</fullName>
    </submittedName>
</protein>
<dbReference type="EMBL" id="AP024819">
    <property type="protein sequence ID" value="BCZ19175.1"/>
    <property type="molecule type" value="Genomic_DNA"/>
</dbReference>
<keyword evidence="8" id="KW-1185">Reference proteome</keyword>
<feature type="transmembrane region" description="Helical" evidence="5">
    <location>
        <begin position="69"/>
        <end position="89"/>
    </location>
</feature>
<accession>A0ABM7SH36</accession>
<dbReference type="InterPro" id="IPR037185">
    <property type="entry name" value="EmrE-like"/>
</dbReference>
<feature type="transmembrane region" description="Helical" evidence="5">
    <location>
        <begin position="95"/>
        <end position="114"/>
    </location>
</feature>
<dbReference type="RefSeq" id="WP_221271043.1">
    <property type="nucleotide sequence ID" value="NZ_AP024819.1"/>
</dbReference>
<keyword evidence="3 5" id="KW-1133">Transmembrane helix</keyword>
<sequence>MEIKKGLFYMALGAFSFGLMNALVKITSQYYSPLENVFYRAFFMIVFMGLLYFAKPFRFRAYKKGGGKILAWRMGLGAVAMVLLCYNIYTMPLGTAMAFGQSAPIYAIFIAWLVFKEPLTWRLALAGVLGLLGVLLIANPHTSGLTFGLVLCGVLSALFKAIAYTSLSKLKAYYDSGFVIFVFSLFLCVIGAFGLFLNIPPFATGYHPMRFNGAWWHWDLWLLMGMGFSGTLGQYFLTKAYMCAPAGLVSPIDYTRLLWGTLFGVWLGDPWLGVYEGLGMALVVGAGLLITLGHKNKK</sequence>
<comment type="subcellular location">
    <subcellularLocation>
        <location evidence="1">Membrane</location>
        <topology evidence="1">Multi-pass membrane protein</topology>
    </subcellularLocation>
</comment>
<dbReference type="PANTHER" id="PTHR22911:SF6">
    <property type="entry name" value="SOLUTE CARRIER FAMILY 35 MEMBER G1"/>
    <property type="match status" value="1"/>
</dbReference>
<dbReference type="Proteomes" id="UP000826146">
    <property type="component" value="Chromosome"/>
</dbReference>
<feature type="transmembrane region" description="Helical" evidence="5">
    <location>
        <begin position="7"/>
        <end position="31"/>
    </location>
</feature>
<keyword evidence="2 5" id="KW-0812">Transmembrane</keyword>
<proteinExistence type="predicted"/>
<evidence type="ECO:0000256" key="1">
    <source>
        <dbReference type="ARBA" id="ARBA00004141"/>
    </source>
</evidence>
<feature type="transmembrane region" description="Helical" evidence="5">
    <location>
        <begin position="220"/>
        <end position="237"/>
    </location>
</feature>